<organism evidence="2 3">
    <name type="scientific">Duganella vulcania</name>
    <dbReference type="NCBI Taxonomy" id="2692166"/>
    <lineage>
        <taxon>Bacteria</taxon>
        <taxon>Pseudomonadati</taxon>
        <taxon>Pseudomonadota</taxon>
        <taxon>Betaproteobacteria</taxon>
        <taxon>Burkholderiales</taxon>
        <taxon>Oxalobacteraceae</taxon>
        <taxon>Telluria group</taxon>
        <taxon>Duganella</taxon>
    </lineage>
</organism>
<comment type="caution">
    <text evidence="2">The sequence shown here is derived from an EMBL/GenBank/DDBJ whole genome shotgun (WGS) entry which is preliminary data.</text>
</comment>
<evidence type="ECO:0000256" key="1">
    <source>
        <dbReference type="SAM" id="MobiDB-lite"/>
    </source>
</evidence>
<evidence type="ECO:0000313" key="3">
    <source>
        <dbReference type="Proteomes" id="UP000470302"/>
    </source>
</evidence>
<feature type="non-terminal residue" evidence="2">
    <location>
        <position position="112"/>
    </location>
</feature>
<name>A0A845GFD7_9BURK</name>
<gene>
    <name evidence="2" type="ORF">GTP91_34245</name>
</gene>
<dbReference type="EMBL" id="WWCW01000524">
    <property type="protein sequence ID" value="MYM92210.1"/>
    <property type="molecule type" value="Genomic_DNA"/>
</dbReference>
<sequence length="112" mass="10629">WSSAGGADSTVLVAVRDMAGNTGSVLTVAAVVTPPPEPPVPPVPPVQQVPVVTEPPPPADTKPGVTGPSDVVKADPATGDTPLPGNRPAGGILNVAPGTQPAAGGLGGPAGP</sequence>
<feature type="region of interest" description="Disordered" evidence="1">
    <location>
        <begin position="34"/>
        <end position="112"/>
    </location>
</feature>
<reference evidence="2 3" key="1">
    <citation type="submission" date="2020-01" db="EMBL/GenBank/DDBJ databases">
        <title>Novel species isolated from a subtropical stream in China.</title>
        <authorList>
            <person name="Lu H."/>
        </authorList>
    </citation>
    <scope>NUCLEOTIDE SEQUENCE [LARGE SCALE GENOMIC DNA]</scope>
    <source>
        <strain evidence="2 3">FT82W</strain>
    </source>
</reference>
<dbReference type="AlphaFoldDB" id="A0A845GFD7"/>
<feature type="non-terminal residue" evidence="2">
    <location>
        <position position="1"/>
    </location>
</feature>
<accession>A0A845GFD7</accession>
<feature type="compositionally biased region" description="Pro residues" evidence="1">
    <location>
        <begin position="34"/>
        <end position="60"/>
    </location>
</feature>
<protein>
    <submittedName>
        <fullName evidence="2">Uncharacterized protein</fullName>
    </submittedName>
</protein>
<proteinExistence type="predicted"/>
<evidence type="ECO:0000313" key="2">
    <source>
        <dbReference type="EMBL" id="MYM92210.1"/>
    </source>
</evidence>
<dbReference type="Proteomes" id="UP000470302">
    <property type="component" value="Unassembled WGS sequence"/>
</dbReference>